<sequence length="37" mass="4311">MAGGLDPEQITRLRVWLRTNTHAQRSITLILHERNNV</sequence>
<protein>
    <submittedName>
        <fullName evidence="1">Uncharacterized protein</fullName>
    </submittedName>
</protein>
<proteinExistence type="predicted"/>
<dbReference type="EMBL" id="CADCTC010000136">
    <property type="protein sequence ID" value="CAA9254173.1"/>
    <property type="molecule type" value="Genomic_DNA"/>
</dbReference>
<accession>A0A6J4ILT0</accession>
<name>A0A6J4ILT0_9CHLR</name>
<dbReference type="AlphaFoldDB" id="A0A6J4ILT0"/>
<reference evidence="1" key="1">
    <citation type="submission" date="2020-02" db="EMBL/GenBank/DDBJ databases">
        <authorList>
            <person name="Meier V. D."/>
        </authorList>
    </citation>
    <scope>NUCLEOTIDE SEQUENCE</scope>
    <source>
        <strain evidence="1">AVDCRST_MAG77</strain>
    </source>
</reference>
<organism evidence="1">
    <name type="scientific">uncultured Chloroflexota bacterium</name>
    <dbReference type="NCBI Taxonomy" id="166587"/>
    <lineage>
        <taxon>Bacteria</taxon>
        <taxon>Bacillati</taxon>
        <taxon>Chloroflexota</taxon>
        <taxon>environmental samples</taxon>
    </lineage>
</organism>
<evidence type="ECO:0000313" key="1">
    <source>
        <dbReference type="EMBL" id="CAA9254173.1"/>
    </source>
</evidence>
<gene>
    <name evidence="1" type="ORF">AVDCRST_MAG77-2245</name>
</gene>